<proteinExistence type="predicted"/>
<protein>
    <submittedName>
        <fullName evidence="2">Uncharacterized protein</fullName>
    </submittedName>
</protein>
<gene>
    <name evidence="2" type="ORF">DGAL_LOCUS14511</name>
</gene>
<feature type="region of interest" description="Disordered" evidence="1">
    <location>
        <begin position="149"/>
        <end position="178"/>
    </location>
</feature>
<dbReference type="EMBL" id="CAKKLH010000308">
    <property type="protein sequence ID" value="CAH0110903.1"/>
    <property type="molecule type" value="Genomic_DNA"/>
</dbReference>
<feature type="compositionally biased region" description="Polar residues" evidence="1">
    <location>
        <begin position="167"/>
        <end position="178"/>
    </location>
</feature>
<evidence type="ECO:0000256" key="1">
    <source>
        <dbReference type="SAM" id="MobiDB-lite"/>
    </source>
</evidence>
<name>A0A8J2S7E4_9CRUS</name>
<organism evidence="2 3">
    <name type="scientific">Daphnia galeata</name>
    <dbReference type="NCBI Taxonomy" id="27404"/>
    <lineage>
        <taxon>Eukaryota</taxon>
        <taxon>Metazoa</taxon>
        <taxon>Ecdysozoa</taxon>
        <taxon>Arthropoda</taxon>
        <taxon>Crustacea</taxon>
        <taxon>Branchiopoda</taxon>
        <taxon>Diplostraca</taxon>
        <taxon>Cladocera</taxon>
        <taxon>Anomopoda</taxon>
        <taxon>Daphniidae</taxon>
        <taxon>Daphnia</taxon>
    </lineage>
</organism>
<comment type="caution">
    <text evidence="2">The sequence shown here is derived from an EMBL/GenBank/DDBJ whole genome shotgun (WGS) entry which is preliminary data.</text>
</comment>
<evidence type="ECO:0000313" key="3">
    <source>
        <dbReference type="Proteomes" id="UP000789390"/>
    </source>
</evidence>
<dbReference type="Proteomes" id="UP000789390">
    <property type="component" value="Unassembled WGS sequence"/>
</dbReference>
<dbReference type="AlphaFoldDB" id="A0A8J2S7E4"/>
<reference evidence="2" key="1">
    <citation type="submission" date="2021-11" db="EMBL/GenBank/DDBJ databases">
        <authorList>
            <person name="Schell T."/>
        </authorList>
    </citation>
    <scope>NUCLEOTIDE SEQUENCE</scope>
    <source>
        <strain evidence="2">M5</strain>
    </source>
</reference>
<dbReference type="OrthoDB" id="10492399at2759"/>
<sequence length="223" mass="24594">METSTPKSSPVRHQLVLPLSRIVVESAERSETTTSSSSSMEMMMQLSEMSSSTSTSLASTLMTPIRQQQQLHHHLSRHNCLSPSNSQSTLQLELLSPSSTTSSITQHSTVFQAQQQQQSEMSFTSAFTSTLRHRRGKTLILPKLKIPRSSKADGGAAASDEAENYREVQSSSIHSWRQNENLTSSTHFRRSVSSSTFTESAAWYSTRHSSTSNMSEMISGSTS</sequence>
<accession>A0A8J2S7E4</accession>
<evidence type="ECO:0000313" key="2">
    <source>
        <dbReference type="EMBL" id="CAH0110903.1"/>
    </source>
</evidence>
<keyword evidence="3" id="KW-1185">Reference proteome</keyword>